<evidence type="ECO:0000313" key="3">
    <source>
        <dbReference type="EMBL" id="TGL75598.1"/>
    </source>
</evidence>
<dbReference type="Proteomes" id="UP000297567">
    <property type="component" value="Unassembled WGS sequence"/>
</dbReference>
<sequence>MTKVTGITNFSGMFYQFLFQNQSIIMEQENLKKSNIDFLLDQRYPLWLVRHALGQDMGPEEYANIKEEDYLSDNRGKNLSLHQKIGVVRDLFYHGLTVPFDDGNYSHAVGPIHAGIIEPGHFRFVVEGETIRHLTIRLGFQKRNIRDMILNQPMARVLPYSETISGDTSIGYALAFSKLYENAYQIKLPKEIGLFRSILVELERIAVHIGDLGGISEDIGYYPLYGVCVTDRGAALGLMETWNGHRFGKAVIRPGTIFINRKIDAKQAKQAFLQLKKVYYDRIRPQILRAFSISTIKERMQGCGFISEADVATYGFVGMVSRMAGVEEDLRLSQSEYPDWKPLPLKAEHHHYNGDVWARMYLRFAEIEQSLHWIESTLSKIDLDQIWNGNPTHSRETNELLRKKIEPGIYYATVEAWRGPLLVALELDEEGLVKNSYIRDPSVLNWHALELAVRGEQVSDFPLNNKSFNLSYVGFDL</sequence>
<dbReference type="InterPro" id="IPR001135">
    <property type="entry name" value="NADH_Q_OxRdtase_suD"/>
</dbReference>
<evidence type="ECO:0000313" key="4">
    <source>
        <dbReference type="Proteomes" id="UP000297567"/>
    </source>
</evidence>
<dbReference type="EMBL" id="RQGH01000007">
    <property type="protein sequence ID" value="TGL75598.1"/>
    <property type="molecule type" value="Genomic_DNA"/>
</dbReference>
<organism evidence="3 4">
    <name type="scientific">Leptospira jelokensis</name>
    <dbReference type="NCBI Taxonomy" id="2484931"/>
    <lineage>
        <taxon>Bacteria</taxon>
        <taxon>Pseudomonadati</taxon>
        <taxon>Spirochaetota</taxon>
        <taxon>Spirochaetia</taxon>
        <taxon>Leptospirales</taxon>
        <taxon>Leptospiraceae</taxon>
        <taxon>Leptospira</taxon>
    </lineage>
</organism>
<accession>A0A4Z1ABY9</accession>
<gene>
    <name evidence="3" type="ORF">EHQ62_01865</name>
</gene>
<feature type="domain" description="NADH-quinone oxidoreductase subunit D" evidence="2">
    <location>
        <begin position="218"/>
        <end position="470"/>
    </location>
</feature>
<dbReference type="GO" id="GO:0016651">
    <property type="term" value="F:oxidoreductase activity, acting on NAD(P)H"/>
    <property type="evidence" value="ECO:0007669"/>
    <property type="project" value="InterPro"/>
</dbReference>
<comment type="caution">
    <text evidence="3">The sequence shown here is derived from an EMBL/GenBank/DDBJ whole genome shotgun (WGS) entry which is preliminary data.</text>
</comment>
<dbReference type="AlphaFoldDB" id="A0A4Z1ABY9"/>
<protein>
    <submittedName>
        <fullName evidence="3">Hydrogenase-4 subunit E</fullName>
    </submittedName>
</protein>
<dbReference type="GO" id="GO:0051287">
    <property type="term" value="F:NAD binding"/>
    <property type="evidence" value="ECO:0007669"/>
    <property type="project" value="InterPro"/>
</dbReference>
<name>A0A4Z1ABY9_9LEPT</name>
<evidence type="ECO:0000256" key="1">
    <source>
        <dbReference type="ARBA" id="ARBA00023002"/>
    </source>
</evidence>
<dbReference type="InterPro" id="IPR029014">
    <property type="entry name" value="NiFe-Hase_large"/>
</dbReference>
<dbReference type="SUPFAM" id="SSF56762">
    <property type="entry name" value="HydB/Nqo4-like"/>
    <property type="match status" value="1"/>
</dbReference>
<keyword evidence="1" id="KW-0560">Oxidoreductase</keyword>
<keyword evidence="4" id="KW-1185">Reference proteome</keyword>
<dbReference type="PANTHER" id="PTHR43485">
    <property type="entry name" value="HYDROGENASE-4 COMPONENT G"/>
    <property type="match status" value="1"/>
</dbReference>
<proteinExistence type="predicted"/>
<dbReference type="GO" id="GO:0048038">
    <property type="term" value="F:quinone binding"/>
    <property type="evidence" value="ECO:0007669"/>
    <property type="project" value="InterPro"/>
</dbReference>
<evidence type="ECO:0000259" key="2">
    <source>
        <dbReference type="Pfam" id="PF00346"/>
    </source>
</evidence>
<dbReference type="Gene3D" id="1.10.645.10">
    <property type="entry name" value="Cytochrome-c3 Hydrogenase, chain B"/>
    <property type="match status" value="1"/>
</dbReference>
<dbReference type="Pfam" id="PF00346">
    <property type="entry name" value="Complex1_49kDa"/>
    <property type="match status" value="1"/>
</dbReference>
<dbReference type="InterPro" id="IPR052197">
    <property type="entry name" value="ComplexI_49kDa-like"/>
</dbReference>
<reference evidence="3" key="1">
    <citation type="journal article" date="2019" name="PLoS Negl. Trop. Dis.">
        <title>Revisiting the worldwide diversity of Leptospira species in the environment.</title>
        <authorList>
            <person name="Vincent A.T."/>
            <person name="Schiettekatte O."/>
            <person name="Bourhy P."/>
            <person name="Veyrier F.J."/>
            <person name="Picardeau M."/>
        </authorList>
    </citation>
    <scope>NUCLEOTIDE SEQUENCE [LARGE SCALE GENOMIC DNA]</scope>
    <source>
        <strain evidence="3">201702451</strain>
    </source>
</reference>
<dbReference type="PANTHER" id="PTHR43485:SF1">
    <property type="entry name" value="FORMATE HYDROGENLYASE SUBUNIT 5-RELATED"/>
    <property type="match status" value="1"/>
</dbReference>
<dbReference type="RefSeq" id="WP_135640546.1">
    <property type="nucleotide sequence ID" value="NZ_RQGH01000007.1"/>
</dbReference>